<dbReference type="AlphaFoldDB" id="A0A1M7C463"/>
<dbReference type="PANTHER" id="PTHR44051:SF8">
    <property type="entry name" value="GLUTATHIONE S-TRANSFERASE GSTA"/>
    <property type="match status" value="1"/>
</dbReference>
<dbReference type="CDD" id="cd03057">
    <property type="entry name" value="GST_N_Beta"/>
    <property type="match status" value="1"/>
</dbReference>
<dbReference type="InterPro" id="IPR036249">
    <property type="entry name" value="Thioredoxin-like_sf"/>
</dbReference>
<dbReference type="Gene3D" id="1.20.1050.10">
    <property type="match status" value="1"/>
</dbReference>
<dbReference type="PANTHER" id="PTHR44051">
    <property type="entry name" value="GLUTATHIONE S-TRANSFERASE-RELATED"/>
    <property type="match status" value="1"/>
</dbReference>
<dbReference type="InterPro" id="IPR010987">
    <property type="entry name" value="Glutathione-S-Trfase_C-like"/>
</dbReference>
<dbReference type="SUPFAM" id="SSF52833">
    <property type="entry name" value="Thioredoxin-like"/>
    <property type="match status" value="1"/>
</dbReference>
<feature type="domain" description="GST N-terminal" evidence="1">
    <location>
        <begin position="1"/>
        <end position="79"/>
    </location>
</feature>
<protein>
    <submittedName>
        <fullName evidence="3">Glutathione S-transferase</fullName>
    </submittedName>
</protein>
<gene>
    <name evidence="3" type="ORF">SAMN05444398_10499</name>
</gene>
<sequence length="205" mass="22521">MKLFFSPGTIALASAYALEEAGLDYEPVQLDFPRGEQTKPEYLALNPKGRVPALVTDHGILTETGAVLEYVASLAPDRGLVPDDPWQAAQMRSALHYLASTVHVNHAHKHRGSRWATQQASFDDMTAKVSENMAACCRFIEDNWPLSPFAMGPALSVADPYLFAVCTWLEGDNVAIADYPKLAAHFDMMRQRPAAAAVRAKGFMR</sequence>
<dbReference type="SFLD" id="SFLDG01150">
    <property type="entry name" value="Main.1:_Beta-like"/>
    <property type="match status" value="1"/>
</dbReference>
<keyword evidence="3" id="KW-0808">Transferase</keyword>
<dbReference type="CDD" id="cd03188">
    <property type="entry name" value="GST_C_Beta"/>
    <property type="match status" value="1"/>
</dbReference>
<dbReference type="InterPro" id="IPR036282">
    <property type="entry name" value="Glutathione-S-Trfase_C_sf"/>
</dbReference>
<dbReference type="InterPro" id="IPR004045">
    <property type="entry name" value="Glutathione_S-Trfase_N"/>
</dbReference>
<dbReference type="InterPro" id="IPR040079">
    <property type="entry name" value="Glutathione_S-Trfase"/>
</dbReference>
<feature type="domain" description="GST C-terminal" evidence="2">
    <location>
        <begin position="84"/>
        <end position="205"/>
    </location>
</feature>
<dbReference type="Gene3D" id="3.40.30.10">
    <property type="entry name" value="Glutaredoxin"/>
    <property type="match status" value="1"/>
</dbReference>
<dbReference type="SFLD" id="SFLDG00358">
    <property type="entry name" value="Main_(cytGST)"/>
    <property type="match status" value="1"/>
</dbReference>
<dbReference type="PROSITE" id="PS50404">
    <property type="entry name" value="GST_NTER"/>
    <property type="match status" value="1"/>
</dbReference>
<reference evidence="3 4" key="1">
    <citation type="submission" date="2016-11" db="EMBL/GenBank/DDBJ databases">
        <authorList>
            <person name="Jaros S."/>
            <person name="Januszkiewicz K."/>
            <person name="Wedrychowicz H."/>
        </authorList>
    </citation>
    <scope>NUCLEOTIDE SEQUENCE [LARGE SCALE GENOMIC DNA]</scope>
    <source>
        <strain evidence="3 4">DSM 29589</strain>
    </source>
</reference>
<proteinExistence type="predicted"/>
<dbReference type="Pfam" id="PF02798">
    <property type="entry name" value="GST_N"/>
    <property type="match status" value="1"/>
</dbReference>
<evidence type="ECO:0000259" key="2">
    <source>
        <dbReference type="PROSITE" id="PS50405"/>
    </source>
</evidence>
<dbReference type="GO" id="GO:0016740">
    <property type="term" value="F:transferase activity"/>
    <property type="evidence" value="ECO:0007669"/>
    <property type="project" value="UniProtKB-KW"/>
</dbReference>
<evidence type="ECO:0000259" key="1">
    <source>
        <dbReference type="PROSITE" id="PS50404"/>
    </source>
</evidence>
<evidence type="ECO:0000313" key="3">
    <source>
        <dbReference type="EMBL" id="SHL61963.1"/>
    </source>
</evidence>
<dbReference type="STRING" id="337701.SAMN05444398_10499"/>
<evidence type="ECO:0000313" key="4">
    <source>
        <dbReference type="Proteomes" id="UP000183974"/>
    </source>
</evidence>
<dbReference type="SUPFAM" id="SSF47616">
    <property type="entry name" value="GST C-terminal domain-like"/>
    <property type="match status" value="1"/>
</dbReference>
<name>A0A1M7C463_9RHOB</name>
<dbReference type="Proteomes" id="UP000183974">
    <property type="component" value="Unassembled WGS sequence"/>
</dbReference>
<dbReference type="EMBL" id="FRBR01000004">
    <property type="protein sequence ID" value="SHL61963.1"/>
    <property type="molecule type" value="Genomic_DNA"/>
</dbReference>
<accession>A0A1M7C463</accession>
<organism evidence="3 4">
    <name type="scientific">Roseovarius pacificus</name>
    <dbReference type="NCBI Taxonomy" id="337701"/>
    <lineage>
        <taxon>Bacteria</taxon>
        <taxon>Pseudomonadati</taxon>
        <taxon>Pseudomonadota</taxon>
        <taxon>Alphaproteobacteria</taxon>
        <taxon>Rhodobacterales</taxon>
        <taxon>Roseobacteraceae</taxon>
        <taxon>Roseovarius</taxon>
    </lineage>
</organism>
<dbReference type="SFLD" id="SFLDS00019">
    <property type="entry name" value="Glutathione_Transferase_(cytos"/>
    <property type="match status" value="1"/>
</dbReference>
<keyword evidence="4" id="KW-1185">Reference proteome</keyword>
<dbReference type="RefSeq" id="WP_073034452.1">
    <property type="nucleotide sequence ID" value="NZ_BMLR01000004.1"/>
</dbReference>
<dbReference type="PROSITE" id="PS50405">
    <property type="entry name" value="GST_CTER"/>
    <property type="match status" value="1"/>
</dbReference>